<gene>
    <name evidence="1" type="ORF">LTR37_015340</name>
</gene>
<proteinExistence type="predicted"/>
<protein>
    <submittedName>
        <fullName evidence="1">Uncharacterized protein</fullName>
    </submittedName>
</protein>
<keyword evidence="2" id="KW-1185">Reference proteome</keyword>
<accession>A0ACC3MSJ6</accession>
<evidence type="ECO:0000313" key="2">
    <source>
        <dbReference type="Proteomes" id="UP001281147"/>
    </source>
</evidence>
<sequence>MYNRSGITLADVLAVIRTVFKQVDFVVETDDVWDTRECFCLCFYDTKQSWSWPMCPHYGCSEDAGHADGNDSTDDSDDSDIETNGDWEVEDLTAEEYENDNGLMLQRLLTREDHTES</sequence>
<comment type="caution">
    <text evidence="1">The sequence shown here is derived from an EMBL/GenBank/DDBJ whole genome shotgun (WGS) entry which is preliminary data.</text>
</comment>
<organism evidence="1 2">
    <name type="scientific">Vermiconidia calcicola</name>
    <dbReference type="NCBI Taxonomy" id="1690605"/>
    <lineage>
        <taxon>Eukaryota</taxon>
        <taxon>Fungi</taxon>
        <taxon>Dikarya</taxon>
        <taxon>Ascomycota</taxon>
        <taxon>Pezizomycotina</taxon>
        <taxon>Dothideomycetes</taxon>
        <taxon>Dothideomycetidae</taxon>
        <taxon>Mycosphaerellales</taxon>
        <taxon>Extremaceae</taxon>
        <taxon>Vermiconidia</taxon>
    </lineage>
</organism>
<name>A0ACC3MSJ6_9PEZI</name>
<evidence type="ECO:0000313" key="1">
    <source>
        <dbReference type="EMBL" id="KAK3701687.1"/>
    </source>
</evidence>
<dbReference type="EMBL" id="JAUTXU010000170">
    <property type="protein sequence ID" value="KAK3701687.1"/>
    <property type="molecule type" value="Genomic_DNA"/>
</dbReference>
<reference evidence="1" key="1">
    <citation type="submission" date="2023-07" db="EMBL/GenBank/DDBJ databases">
        <title>Black Yeasts Isolated from many extreme environments.</title>
        <authorList>
            <person name="Coleine C."/>
            <person name="Stajich J.E."/>
            <person name="Selbmann L."/>
        </authorList>
    </citation>
    <scope>NUCLEOTIDE SEQUENCE</scope>
    <source>
        <strain evidence="1">CCFEE 5714</strain>
    </source>
</reference>
<dbReference type="Proteomes" id="UP001281147">
    <property type="component" value="Unassembled WGS sequence"/>
</dbReference>